<dbReference type="InterPro" id="IPR029058">
    <property type="entry name" value="AB_hydrolase_fold"/>
</dbReference>
<accession>A0A0G9MXB6</accession>
<comment type="caution">
    <text evidence="2">The sequence shown here is derived from an EMBL/GenBank/DDBJ whole genome shotgun (WGS) entry which is preliminary data.</text>
</comment>
<sequence>MNLSDAKPPPLRRYMGELLSFPRIVFNPLRRARAGEDVGKGRPALVIPGLTTSDISTTLLRRTLAARGFVPEGWGLGVNTGADPAKLRRLEARIKTLHREHGKPVLLVGWSLGGLYARVLAHRIPEHLAMVVTVASPFAGDRRANNAWRIYERLNDHKVDDPPFAEVIEDKPPVPTIAVWSAVDGIVAPECCCGEDHMSDHRLRIDAPHFAIGTSRRAIEQIIGKIAEVEGGRF</sequence>
<dbReference type="SUPFAM" id="SSF53474">
    <property type="entry name" value="alpha/beta-Hydrolases"/>
    <property type="match status" value="1"/>
</dbReference>
<organism evidence="2 3">
    <name type="scientific">Aurantiacibacter luteus</name>
    <dbReference type="NCBI Taxonomy" id="1581420"/>
    <lineage>
        <taxon>Bacteria</taxon>
        <taxon>Pseudomonadati</taxon>
        <taxon>Pseudomonadota</taxon>
        <taxon>Alphaproteobacteria</taxon>
        <taxon>Sphingomonadales</taxon>
        <taxon>Erythrobacteraceae</taxon>
        <taxon>Aurantiacibacter</taxon>
    </lineage>
</organism>
<proteinExistence type="predicted"/>
<protein>
    <recommendedName>
        <fullName evidence="1">AB hydrolase-1 domain-containing protein</fullName>
    </recommendedName>
</protein>
<dbReference type="OrthoDB" id="7389193at2"/>
<reference evidence="2 3" key="1">
    <citation type="submission" date="2015-04" db="EMBL/GenBank/DDBJ databases">
        <title>The draft genome sequence of Erythrobacter luteus KA37.</title>
        <authorList>
            <person name="Zhuang L."/>
            <person name="Liu Y."/>
            <person name="Shao Z."/>
        </authorList>
    </citation>
    <scope>NUCLEOTIDE SEQUENCE [LARGE SCALE GENOMIC DNA]</scope>
    <source>
        <strain evidence="2 3">KA37</strain>
    </source>
</reference>
<dbReference type="RefSeq" id="WP_047002833.1">
    <property type="nucleotide sequence ID" value="NZ_LBHB01000001.1"/>
</dbReference>
<evidence type="ECO:0000259" key="1">
    <source>
        <dbReference type="Pfam" id="PF12697"/>
    </source>
</evidence>
<dbReference type="InterPro" id="IPR000073">
    <property type="entry name" value="AB_hydrolase_1"/>
</dbReference>
<feature type="domain" description="AB hydrolase-1" evidence="1">
    <location>
        <begin position="46"/>
        <end position="163"/>
    </location>
</feature>
<dbReference type="STRING" id="1581420.AAW00_03085"/>
<dbReference type="Pfam" id="PF12697">
    <property type="entry name" value="Abhydrolase_6"/>
    <property type="match status" value="1"/>
</dbReference>
<dbReference type="Gene3D" id="3.40.50.1820">
    <property type="entry name" value="alpha/beta hydrolase"/>
    <property type="match status" value="1"/>
</dbReference>
<name>A0A0G9MXB6_9SPHN</name>
<dbReference type="PATRIC" id="fig|1581420.6.peg.622"/>
<dbReference type="EMBL" id="LBHB01000001">
    <property type="protein sequence ID" value="KLE35432.1"/>
    <property type="molecule type" value="Genomic_DNA"/>
</dbReference>
<keyword evidence="3" id="KW-1185">Reference proteome</keyword>
<evidence type="ECO:0000313" key="3">
    <source>
        <dbReference type="Proteomes" id="UP000053464"/>
    </source>
</evidence>
<dbReference type="AlphaFoldDB" id="A0A0G9MXB6"/>
<dbReference type="Proteomes" id="UP000053464">
    <property type="component" value="Unassembled WGS sequence"/>
</dbReference>
<gene>
    <name evidence="2" type="ORF">AAW00_03085</name>
</gene>
<evidence type="ECO:0000313" key="2">
    <source>
        <dbReference type="EMBL" id="KLE35432.1"/>
    </source>
</evidence>